<dbReference type="GO" id="GO:0031461">
    <property type="term" value="C:cullin-RING ubiquitin ligase complex"/>
    <property type="evidence" value="ECO:0007669"/>
    <property type="project" value="TreeGrafter"/>
</dbReference>
<dbReference type="GO" id="GO:0032436">
    <property type="term" value="P:positive regulation of proteasomal ubiquitin-dependent protein catabolic process"/>
    <property type="evidence" value="ECO:0007669"/>
    <property type="project" value="TreeGrafter"/>
</dbReference>
<dbReference type="Proteomes" id="UP001301350">
    <property type="component" value="Unassembled WGS sequence"/>
</dbReference>
<evidence type="ECO:0000256" key="1">
    <source>
        <dbReference type="SAM" id="MobiDB-lite"/>
    </source>
</evidence>
<name>A0AAV9IUW9_CYACA</name>
<feature type="compositionally biased region" description="Low complexity" evidence="1">
    <location>
        <begin position="362"/>
        <end position="386"/>
    </location>
</feature>
<keyword evidence="3" id="KW-1185">Reference proteome</keyword>
<dbReference type="GO" id="GO:0005634">
    <property type="term" value="C:nucleus"/>
    <property type="evidence" value="ECO:0007669"/>
    <property type="project" value="TreeGrafter"/>
</dbReference>
<organism evidence="2 3">
    <name type="scientific">Cyanidium caldarium</name>
    <name type="common">Red alga</name>
    <dbReference type="NCBI Taxonomy" id="2771"/>
    <lineage>
        <taxon>Eukaryota</taxon>
        <taxon>Rhodophyta</taxon>
        <taxon>Bangiophyceae</taxon>
        <taxon>Cyanidiales</taxon>
        <taxon>Cyanidiaceae</taxon>
        <taxon>Cyanidium</taxon>
    </lineage>
</organism>
<sequence>MDTSPARLAERSDNLCVRLGGREVQACLGGGEGGAESWKRLAYECVGFRAHAYDVAAPSCILRRFTPDGRYLLALDRNGRDLLVYPFRGWQRCVAAGDAPPAPTCLTDWFGSAVRIPVAEAVRDRFGSRASVPGIADGNERSAASVYLRDMLLVTPCSRYVILGGWTVSRSRRFDDAETAAVVPRPAAPFAHAAAPSQSPARRSTPLPGCRAMQTVFIYLVDLQLSQVVDVYALADDLVNFDAHSGVHLYGSDLLLVTALAQQTLHLLQIRPDPSRPTTARLFPVMSFGAHCRPDDATVIARQYRRERDFRRQKRRVVPLRLEDLEPTDDTGPGEGDEANAAAAAVDAGERTESPPAEVPVMAGNEGAAAASEASSMPSLPLKRPRPETAAAARLRAERIEWRLSPRACPRATSPIVFPATTAAAVSGSAMAMAAQRIAYGAARNDRLLTGVKQRVLTYLYRKWMRKGADGYRRFAASFNAIVEMVLVRAALLDAEHVLLRYMPAATVARMFQGSTAQALLTAPWFVSGVSIAGLQSPDVAAVQAMLQQSVGTTMVASTPPSGSRMVDRIGDFRPSLPDISHTPSDGSSSGGKTRGQQAALAVLSSTMYVVYNFKTTEVVAASHGHSRTFTALYQQHPEWVSGTDDGWRHHAAAIRDSAAALAPPVAGREGCRPSGHVENGSAGGVDALGALRGGPAAARWPRPAVAHLPIATLSQHYLLCGSLMLPLPCQPHDTSPWLDRTLFSYDESKLWSADGAHPATCSEYPAVRLVLRRSGAFRWKLNPEGRSGLPTGSAAGIAADVSQPPPPRPSSRTSPPPRSHSRRSRKYVQYVFHPQLPFAISILWSASRPPVTHVHHYG</sequence>
<dbReference type="GO" id="GO:0031625">
    <property type="term" value="F:ubiquitin protein ligase binding"/>
    <property type="evidence" value="ECO:0007669"/>
    <property type="project" value="TreeGrafter"/>
</dbReference>
<dbReference type="Pfam" id="PF09737">
    <property type="entry name" value="Det1"/>
    <property type="match status" value="3"/>
</dbReference>
<dbReference type="GO" id="GO:1990756">
    <property type="term" value="F:ubiquitin-like ligase-substrate adaptor activity"/>
    <property type="evidence" value="ECO:0007669"/>
    <property type="project" value="TreeGrafter"/>
</dbReference>
<accession>A0AAV9IUW9</accession>
<reference evidence="2 3" key="1">
    <citation type="submission" date="2022-07" db="EMBL/GenBank/DDBJ databases">
        <title>Genome-wide signatures of adaptation to extreme environments.</title>
        <authorList>
            <person name="Cho C.H."/>
            <person name="Yoon H.S."/>
        </authorList>
    </citation>
    <scope>NUCLEOTIDE SEQUENCE [LARGE SCALE GENOMIC DNA]</scope>
    <source>
        <strain evidence="2 3">DBV 063 E5</strain>
    </source>
</reference>
<evidence type="ECO:0000313" key="3">
    <source>
        <dbReference type="Proteomes" id="UP001301350"/>
    </source>
</evidence>
<feature type="region of interest" description="Disordered" evidence="1">
    <location>
        <begin position="575"/>
        <end position="596"/>
    </location>
</feature>
<feature type="region of interest" description="Disordered" evidence="1">
    <location>
        <begin position="788"/>
        <end position="825"/>
    </location>
</feature>
<feature type="region of interest" description="Disordered" evidence="1">
    <location>
        <begin position="321"/>
        <end position="386"/>
    </location>
</feature>
<dbReference type="PANTHER" id="PTHR13374:SF3">
    <property type="entry name" value="DET1 HOMOLOG"/>
    <property type="match status" value="1"/>
</dbReference>
<feature type="compositionally biased region" description="Pro residues" evidence="1">
    <location>
        <begin position="804"/>
        <end position="819"/>
    </location>
</feature>
<dbReference type="EMBL" id="JANCYW010000006">
    <property type="protein sequence ID" value="KAK4535856.1"/>
    <property type="molecule type" value="Genomic_DNA"/>
</dbReference>
<dbReference type="GO" id="GO:0016567">
    <property type="term" value="P:protein ubiquitination"/>
    <property type="evidence" value="ECO:0007669"/>
    <property type="project" value="TreeGrafter"/>
</dbReference>
<comment type="caution">
    <text evidence="2">The sequence shown here is derived from an EMBL/GenBank/DDBJ whole genome shotgun (WGS) entry which is preliminary data.</text>
</comment>
<proteinExistence type="predicted"/>
<gene>
    <name evidence="2" type="ORF">CDCA_CDCA06G1881</name>
</gene>
<evidence type="ECO:0000313" key="2">
    <source>
        <dbReference type="EMBL" id="KAK4535856.1"/>
    </source>
</evidence>
<dbReference type="PANTHER" id="PTHR13374">
    <property type="entry name" value="DET1 HOMOLOG DE-ETIOLATED-1 HOMOLOG"/>
    <property type="match status" value="1"/>
</dbReference>
<protein>
    <submittedName>
        <fullName evidence="2">Uncharacterized protein</fullName>
    </submittedName>
</protein>
<dbReference type="AlphaFoldDB" id="A0AAV9IUW9"/>
<dbReference type="InterPro" id="IPR019138">
    <property type="entry name" value="De-etiolated_protein_1_Det1"/>
</dbReference>